<comment type="subcellular location">
    <subcellularLocation>
        <location evidence="1">Membrane</location>
    </subcellularLocation>
</comment>
<dbReference type="SUPFAM" id="SSF161084">
    <property type="entry name" value="MAPEG domain-like"/>
    <property type="match status" value="1"/>
</dbReference>
<dbReference type="GO" id="GO:0016020">
    <property type="term" value="C:membrane"/>
    <property type="evidence" value="ECO:0007669"/>
    <property type="project" value="UniProtKB-SubCell"/>
</dbReference>
<sequence length="144" mass="16229">MPINVGFLYPVLALVVWTLVMWLWMYATRIPAMQKAGINPDEARHPHTYTDRMPASVRSVADNYNHLHEQPTIFYALMFFAALTGGADHLATYLAWAYVGLRVLHSFVQILSPKVAQRFLVFALASLVLFVLAGKEVVRILTLA</sequence>
<dbReference type="eggNOG" id="COG5331">
    <property type="taxonomic scope" value="Bacteria"/>
</dbReference>
<feature type="transmembrane region" description="Helical" evidence="5">
    <location>
        <begin position="73"/>
        <end position="99"/>
    </location>
</feature>
<feature type="transmembrane region" description="Helical" evidence="5">
    <location>
        <begin position="119"/>
        <end position="138"/>
    </location>
</feature>
<keyword evidence="3 5" id="KW-1133">Transmembrane helix</keyword>
<dbReference type="InterPro" id="IPR023352">
    <property type="entry name" value="MAPEG-like_dom_sf"/>
</dbReference>
<keyword evidence="2 5" id="KW-0812">Transmembrane</keyword>
<evidence type="ECO:0000313" key="6">
    <source>
        <dbReference type="EMBL" id="KCZ89093.1"/>
    </source>
</evidence>
<proteinExistence type="predicted"/>
<dbReference type="STRING" id="1280952.HJA_07347"/>
<dbReference type="AlphaFoldDB" id="A0A059FF29"/>
<evidence type="ECO:0000256" key="1">
    <source>
        <dbReference type="ARBA" id="ARBA00004370"/>
    </source>
</evidence>
<dbReference type="Proteomes" id="UP000024816">
    <property type="component" value="Unassembled WGS sequence"/>
</dbReference>
<gene>
    <name evidence="6" type="ORF">HJA_07347</name>
</gene>
<dbReference type="Pfam" id="PF01124">
    <property type="entry name" value="MAPEG"/>
    <property type="match status" value="1"/>
</dbReference>
<evidence type="ECO:0000256" key="5">
    <source>
        <dbReference type="SAM" id="Phobius"/>
    </source>
</evidence>
<name>A0A059FF29_9PROT</name>
<dbReference type="EMBL" id="ARYJ01000004">
    <property type="protein sequence ID" value="KCZ89093.1"/>
    <property type="molecule type" value="Genomic_DNA"/>
</dbReference>
<protein>
    <recommendedName>
        <fullName evidence="8">MAPEG family protein</fullName>
    </recommendedName>
</protein>
<keyword evidence="4 5" id="KW-0472">Membrane</keyword>
<comment type="caution">
    <text evidence="6">The sequence shown here is derived from an EMBL/GenBank/DDBJ whole genome shotgun (WGS) entry which is preliminary data.</text>
</comment>
<evidence type="ECO:0008006" key="8">
    <source>
        <dbReference type="Google" id="ProtNLM"/>
    </source>
</evidence>
<feature type="transmembrane region" description="Helical" evidence="5">
    <location>
        <begin position="6"/>
        <end position="25"/>
    </location>
</feature>
<evidence type="ECO:0000256" key="2">
    <source>
        <dbReference type="ARBA" id="ARBA00022692"/>
    </source>
</evidence>
<dbReference type="OrthoDB" id="5516290at2"/>
<evidence type="ECO:0000256" key="3">
    <source>
        <dbReference type="ARBA" id="ARBA00022989"/>
    </source>
</evidence>
<dbReference type="InterPro" id="IPR001129">
    <property type="entry name" value="Membr-assoc_MAPEG"/>
</dbReference>
<reference evidence="6 7" key="1">
    <citation type="journal article" date="2014" name="Antonie Van Leeuwenhoek">
        <title>Hyphomonas beringensis sp. nov. and Hyphomonas chukchiensis sp. nov., isolated from surface seawater of the Bering Sea and Chukchi Sea.</title>
        <authorList>
            <person name="Li C."/>
            <person name="Lai Q."/>
            <person name="Li G."/>
            <person name="Dong C."/>
            <person name="Wang J."/>
            <person name="Liao Y."/>
            <person name="Shao Z."/>
        </authorList>
    </citation>
    <scope>NUCLEOTIDE SEQUENCE [LARGE SCALE GENOMIC DNA]</scope>
    <source>
        <strain evidence="6 7">VP2</strain>
    </source>
</reference>
<dbReference type="Gene3D" id="1.20.120.550">
    <property type="entry name" value="Membrane associated eicosanoid/glutathione metabolism-like domain"/>
    <property type="match status" value="1"/>
</dbReference>
<accession>A0A059FF29</accession>
<keyword evidence="7" id="KW-1185">Reference proteome</keyword>
<organism evidence="6 7">
    <name type="scientific">Hyphomonas jannaschiana VP2</name>
    <dbReference type="NCBI Taxonomy" id="1280952"/>
    <lineage>
        <taxon>Bacteria</taxon>
        <taxon>Pseudomonadati</taxon>
        <taxon>Pseudomonadota</taxon>
        <taxon>Alphaproteobacteria</taxon>
        <taxon>Hyphomonadales</taxon>
        <taxon>Hyphomonadaceae</taxon>
        <taxon>Hyphomonas</taxon>
    </lineage>
</organism>
<evidence type="ECO:0000313" key="7">
    <source>
        <dbReference type="Proteomes" id="UP000024816"/>
    </source>
</evidence>
<evidence type="ECO:0000256" key="4">
    <source>
        <dbReference type="ARBA" id="ARBA00023136"/>
    </source>
</evidence>
<dbReference type="PATRIC" id="fig|1280952.3.peg.1457"/>
<dbReference type="RefSeq" id="WP_035580244.1">
    <property type="nucleotide sequence ID" value="NZ_ARYJ01000004.1"/>
</dbReference>